<dbReference type="KEGG" id="zju:112489171"/>
<dbReference type="GO" id="GO:0016567">
    <property type="term" value="P:protein ubiquitination"/>
    <property type="evidence" value="ECO:0007669"/>
    <property type="project" value="TreeGrafter"/>
</dbReference>
<keyword evidence="1" id="KW-0479">Metal-binding</keyword>
<dbReference type="GO" id="GO:0008270">
    <property type="term" value="F:zinc ion binding"/>
    <property type="evidence" value="ECO:0007669"/>
    <property type="project" value="UniProtKB-KW"/>
</dbReference>
<dbReference type="RefSeq" id="XP_024923061.3">
    <property type="nucleotide sequence ID" value="XM_025067293.3"/>
</dbReference>
<dbReference type="GeneID" id="112489171"/>
<dbReference type="Gene3D" id="3.30.40.10">
    <property type="entry name" value="Zinc/RING finger domain, C3HC4 (zinc finger)"/>
    <property type="match status" value="1"/>
</dbReference>
<accession>A0A6P6FNH9</accession>
<name>A0A6P6FNH9_ZIZJJ</name>
<evidence type="ECO:0000313" key="7">
    <source>
        <dbReference type="RefSeq" id="XP_024923061.3"/>
    </source>
</evidence>
<dbReference type="Pfam" id="PF13639">
    <property type="entry name" value="zf-RING_2"/>
    <property type="match status" value="1"/>
</dbReference>
<keyword evidence="2 4" id="KW-0863">Zinc-finger</keyword>
<reference evidence="7" key="1">
    <citation type="submission" date="2025-08" db="UniProtKB">
        <authorList>
            <consortium name="RefSeq"/>
        </authorList>
    </citation>
    <scope>IDENTIFICATION</scope>
    <source>
        <tissue evidence="7">Seedling</tissue>
    </source>
</reference>
<dbReference type="PANTHER" id="PTHR45969:SF81">
    <property type="entry name" value="OS08G0157400 PROTEIN"/>
    <property type="match status" value="1"/>
</dbReference>
<protein>
    <submittedName>
        <fullName evidence="7">RING-H2 finger protein ATL74-like</fullName>
    </submittedName>
</protein>
<dbReference type="SUPFAM" id="SSF57850">
    <property type="entry name" value="RING/U-box"/>
    <property type="match status" value="1"/>
</dbReference>
<evidence type="ECO:0000259" key="5">
    <source>
        <dbReference type="PROSITE" id="PS50089"/>
    </source>
</evidence>
<evidence type="ECO:0000256" key="3">
    <source>
        <dbReference type="ARBA" id="ARBA00022833"/>
    </source>
</evidence>
<keyword evidence="6" id="KW-1185">Reference proteome</keyword>
<dbReference type="InterPro" id="IPR001841">
    <property type="entry name" value="Znf_RING"/>
</dbReference>
<evidence type="ECO:0000256" key="1">
    <source>
        <dbReference type="ARBA" id="ARBA00022723"/>
    </source>
</evidence>
<evidence type="ECO:0000256" key="4">
    <source>
        <dbReference type="PROSITE-ProRule" id="PRU00175"/>
    </source>
</evidence>
<dbReference type="InParanoid" id="A0A6P6FNH9"/>
<evidence type="ECO:0000256" key="2">
    <source>
        <dbReference type="ARBA" id="ARBA00022771"/>
    </source>
</evidence>
<sequence>MGLIYGDILYIPRCMGARILIYLKMMIMMARTHLGLHKHNPNSELEEYSSGSGSDHSESQSRSPNYIVVMDGMCPCPVSVPLHLITACIKKRLPVVEFAQILDQIGNDDDTEEYLAKTMCPICLDCIERSHEIRNLSNCDHIFHRDCLDCWVDEGQLTCPLCRSMLFPAAHGQRTILQEIHSMNIINN</sequence>
<dbReference type="PROSITE" id="PS50089">
    <property type="entry name" value="ZF_RING_2"/>
    <property type="match status" value="1"/>
</dbReference>
<dbReference type="InterPro" id="IPR013083">
    <property type="entry name" value="Znf_RING/FYVE/PHD"/>
</dbReference>
<keyword evidence="3" id="KW-0862">Zinc</keyword>
<dbReference type="PANTHER" id="PTHR45969">
    <property type="entry name" value="RING ZINC FINGER PROTEIN-RELATED"/>
    <property type="match status" value="1"/>
</dbReference>
<dbReference type="GO" id="GO:0061630">
    <property type="term" value="F:ubiquitin protein ligase activity"/>
    <property type="evidence" value="ECO:0007669"/>
    <property type="project" value="TreeGrafter"/>
</dbReference>
<dbReference type="SMART" id="SM00184">
    <property type="entry name" value="RING"/>
    <property type="match status" value="1"/>
</dbReference>
<dbReference type="AlphaFoldDB" id="A0A6P6FNH9"/>
<organism evidence="6 7">
    <name type="scientific">Ziziphus jujuba</name>
    <name type="common">Chinese jujube</name>
    <name type="synonym">Ziziphus sativa</name>
    <dbReference type="NCBI Taxonomy" id="326968"/>
    <lineage>
        <taxon>Eukaryota</taxon>
        <taxon>Viridiplantae</taxon>
        <taxon>Streptophyta</taxon>
        <taxon>Embryophyta</taxon>
        <taxon>Tracheophyta</taxon>
        <taxon>Spermatophyta</taxon>
        <taxon>Magnoliopsida</taxon>
        <taxon>eudicotyledons</taxon>
        <taxon>Gunneridae</taxon>
        <taxon>Pentapetalae</taxon>
        <taxon>rosids</taxon>
        <taxon>fabids</taxon>
        <taxon>Rosales</taxon>
        <taxon>Rhamnaceae</taxon>
        <taxon>Paliureae</taxon>
        <taxon>Ziziphus</taxon>
    </lineage>
</organism>
<feature type="domain" description="RING-type" evidence="5">
    <location>
        <begin position="120"/>
        <end position="163"/>
    </location>
</feature>
<gene>
    <name evidence="7" type="primary">LOC112489171</name>
</gene>
<proteinExistence type="predicted"/>
<dbReference type="Proteomes" id="UP001652623">
    <property type="component" value="Chromosome 6"/>
</dbReference>
<evidence type="ECO:0000313" key="6">
    <source>
        <dbReference type="Proteomes" id="UP001652623"/>
    </source>
</evidence>